<dbReference type="SUPFAM" id="SSF55681">
    <property type="entry name" value="Class II aaRS and biotin synthetases"/>
    <property type="match status" value="1"/>
</dbReference>
<dbReference type="InterPro" id="IPR002318">
    <property type="entry name" value="Ala-tRNA-lgiase_IIc"/>
</dbReference>
<keyword evidence="4 11" id="KW-0436">Ligase</keyword>
<dbReference type="GO" id="GO:0002161">
    <property type="term" value="F:aminoacyl-tRNA deacylase activity"/>
    <property type="evidence" value="ECO:0007669"/>
    <property type="project" value="TreeGrafter"/>
</dbReference>
<dbReference type="GO" id="GO:0005524">
    <property type="term" value="F:ATP binding"/>
    <property type="evidence" value="ECO:0007669"/>
    <property type="project" value="UniProtKB-KW"/>
</dbReference>
<reference evidence="11" key="1">
    <citation type="submission" date="2023-03" db="EMBL/GenBank/DDBJ databases">
        <authorList>
            <person name="Steffen K."/>
            <person name="Cardenas P."/>
        </authorList>
    </citation>
    <scope>NUCLEOTIDE SEQUENCE</scope>
</reference>
<dbReference type="AlphaFoldDB" id="A0AA35RNU2"/>
<keyword evidence="12" id="KW-1185">Reference proteome</keyword>
<evidence type="ECO:0000313" key="12">
    <source>
        <dbReference type="Proteomes" id="UP001174909"/>
    </source>
</evidence>
<evidence type="ECO:0000256" key="7">
    <source>
        <dbReference type="ARBA" id="ARBA00022884"/>
    </source>
</evidence>
<dbReference type="EMBL" id="CASHTH010001343">
    <property type="protein sequence ID" value="CAI8014148.1"/>
    <property type="molecule type" value="Genomic_DNA"/>
</dbReference>
<protein>
    <recommendedName>
        <fullName evidence="2">alanine--tRNA ligase</fullName>
        <ecNumber evidence="2">6.1.1.7</ecNumber>
    </recommendedName>
</protein>
<dbReference type="GO" id="GO:0000049">
    <property type="term" value="F:tRNA binding"/>
    <property type="evidence" value="ECO:0007669"/>
    <property type="project" value="UniProtKB-KW"/>
</dbReference>
<keyword evidence="3" id="KW-0820">tRNA-binding</keyword>
<dbReference type="GO" id="GO:0006419">
    <property type="term" value="P:alanyl-tRNA aminoacylation"/>
    <property type="evidence" value="ECO:0007669"/>
    <property type="project" value="InterPro"/>
</dbReference>
<dbReference type="GO" id="GO:0005829">
    <property type="term" value="C:cytosol"/>
    <property type="evidence" value="ECO:0007669"/>
    <property type="project" value="TreeGrafter"/>
</dbReference>
<evidence type="ECO:0000256" key="5">
    <source>
        <dbReference type="ARBA" id="ARBA00022741"/>
    </source>
</evidence>
<evidence type="ECO:0000256" key="2">
    <source>
        <dbReference type="ARBA" id="ARBA00013168"/>
    </source>
</evidence>
<dbReference type="InterPro" id="IPR045864">
    <property type="entry name" value="aa-tRNA-synth_II/BPL/LPL"/>
</dbReference>
<accession>A0AA35RNU2</accession>
<keyword evidence="9" id="KW-0030">Aminoacyl-tRNA synthetase</keyword>
<evidence type="ECO:0000256" key="8">
    <source>
        <dbReference type="ARBA" id="ARBA00022917"/>
    </source>
</evidence>
<evidence type="ECO:0000313" key="11">
    <source>
        <dbReference type="EMBL" id="CAI8014148.1"/>
    </source>
</evidence>
<dbReference type="Gene3D" id="3.30.930.10">
    <property type="entry name" value="Bira Bifunctional Protein, Domain 2"/>
    <property type="match status" value="1"/>
</dbReference>
<dbReference type="PANTHER" id="PTHR11777:SF9">
    <property type="entry name" value="ALANINE--TRNA LIGASE, CYTOPLASMIC"/>
    <property type="match status" value="1"/>
</dbReference>
<dbReference type="Pfam" id="PF01411">
    <property type="entry name" value="tRNA-synt_2c"/>
    <property type="match status" value="1"/>
</dbReference>
<keyword evidence="5" id="KW-0547">Nucleotide-binding</keyword>
<gene>
    <name evidence="11" type="ORF">GBAR_LOCUS8874</name>
</gene>
<comment type="similarity">
    <text evidence="1">Belongs to the class-II aminoacyl-tRNA synthetase family.</text>
</comment>
<organism evidence="11 12">
    <name type="scientific">Geodia barretti</name>
    <name type="common">Barrett's horny sponge</name>
    <dbReference type="NCBI Taxonomy" id="519541"/>
    <lineage>
        <taxon>Eukaryota</taxon>
        <taxon>Metazoa</taxon>
        <taxon>Porifera</taxon>
        <taxon>Demospongiae</taxon>
        <taxon>Heteroscleromorpha</taxon>
        <taxon>Tetractinellida</taxon>
        <taxon>Astrophorina</taxon>
        <taxon>Geodiidae</taxon>
        <taxon>Geodia</taxon>
    </lineage>
</organism>
<dbReference type="InterPro" id="IPR018165">
    <property type="entry name" value="Ala-tRNA-synth_IIc_core"/>
</dbReference>
<evidence type="ECO:0000256" key="9">
    <source>
        <dbReference type="ARBA" id="ARBA00023146"/>
    </source>
</evidence>
<dbReference type="Proteomes" id="UP001174909">
    <property type="component" value="Unassembled WGS sequence"/>
</dbReference>
<proteinExistence type="inferred from homology"/>
<name>A0AA35RNU2_GEOBA</name>
<dbReference type="PANTHER" id="PTHR11777">
    <property type="entry name" value="ALANYL-TRNA SYNTHETASE"/>
    <property type="match status" value="1"/>
</dbReference>
<dbReference type="PROSITE" id="PS50860">
    <property type="entry name" value="AA_TRNA_LIGASE_II_ALA"/>
    <property type="match status" value="1"/>
</dbReference>
<dbReference type="InterPro" id="IPR018162">
    <property type="entry name" value="Ala-tRNA-ligase_IIc_anticod-bd"/>
</dbReference>
<dbReference type="EC" id="6.1.1.7" evidence="2"/>
<sequence>MNSNEIRERFLSYFESQGHSRVASSSLIPVGDPTLLLTNAGMVQFKPYFSGEATPPNRRLTSSQKSFRTVDIDEVGDATHLTMFEMLGNFSFGDYFKDGAMEFAVDCLESAMGLPRENFSATVHEGDDEAYDLWQKHGIPTERIYRFGDADNWWGPPIHGDEGPCGPCAELHYDFGDARPGCGLDDCGPNCENVNPDTGLVCQRYVELWNLVFMQFYRNPDGSLPPLPQTGIDTGMGFERLVVVLQDAEDIYGTDLFLPLIRKVEAIAGHDSEESAEVRQAMRVVAEHGRSSAFLIADGVVPSNDGRGYVLRRLVRRAIRHARRLGMDEPFLGDIADAVTDIMGDAYPELRNNRDFVQTVIKLEKNDSVGLSRTATRC</sequence>
<evidence type="ECO:0000259" key="10">
    <source>
        <dbReference type="PROSITE" id="PS50860"/>
    </source>
</evidence>
<dbReference type="SUPFAM" id="SSF101353">
    <property type="entry name" value="Putative anticodon-binding domain of alanyl-tRNA synthetase (AlaRS)"/>
    <property type="match status" value="1"/>
</dbReference>
<comment type="caution">
    <text evidence="11">The sequence shown here is derived from an EMBL/GenBank/DDBJ whole genome shotgun (WGS) entry which is preliminary data.</text>
</comment>
<evidence type="ECO:0000256" key="3">
    <source>
        <dbReference type="ARBA" id="ARBA00022555"/>
    </source>
</evidence>
<keyword evidence="8" id="KW-0648">Protein biosynthesis</keyword>
<evidence type="ECO:0000256" key="6">
    <source>
        <dbReference type="ARBA" id="ARBA00022840"/>
    </source>
</evidence>
<dbReference type="CDD" id="cd00673">
    <property type="entry name" value="AlaRS_core"/>
    <property type="match status" value="1"/>
</dbReference>
<dbReference type="InterPro" id="IPR018164">
    <property type="entry name" value="Ala-tRNA-synth_IIc_N"/>
</dbReference>
<keyword evidence="6" id="KW-0067">ATP-binding</keyword>
<evidence type="ECO:0000256" key="4">
    <source>
        <dbReference type="ARBA" id="ARBA00022598"/>
    </source>
</evidence>
<dbReference type="InterPro" id="IPR050058">
    <property type="entry name" value="Ala-tRNA_ligase"/>
</dbReference>
<evidence type="ECO:0000256" key="1">
    <source>
        <dbReference type="ARBA" id="ARBA00008226"/>
    </source>
</evidence>
<feature type="domain" description="Alanyl-transfer RNA synthetases family profile" evidence="10">
    <location>
        <begin position="1"/>
        <end position="366"/>
    </location>
</feature>
<keyword evidence="7" id="KW-0694">RNA-binding</keyword>
<dbReference type="GO" id="GO:0004813">
    <property type="term" value="F:alanine-tRNA ligase activity"/>
    <property type="evidence" value="ECO:0007669"/>
    <property type="project" value="UniProtKB-EC"/>
</dbReference>
<dbReference type="PRINTS" id="PR00980">
    <property type="entry name" value="TRNASYNTHALA"/>
</dbReference>